<dbReference type="Proteomes" id="UP000256294">
    <property type="component" value="Unassembled WGS sequence"/>
</dbReference>
<sequence>MKNLKAALLTPRPQIKAVELFGTQINLRRMTALELLELEEKAETFSDAGNGRDASRLNIQMVLDCLVDDKGKPIDKADLPTADELMAIHDNATLIEAIQTVKRHAIGTLEEAEKKLTRSPWLHFAFTLAEQLGEIDPYRILSLPAATLNEWQAYYRLKNRKQPDNPPVSPPRDTVQAQCEAVMKLLG</sequence>
<reference evidence="1 2" key="1">
    <citation type="submission" date="2018-08" db="EMBL/GenBank/DDBJ databases">
        <title>Genomic Encyclopedia of Archaeal and Bacterial Type Strains, Phase II (KMG-II): from individual species to whole genera.</title>
        <authorList>
            <person name="Goeker M."/>
        </authorList>
    </citation>
    <scope>NUCLEOTIDE SEQUENCE [LARGE SCALE GENOMIC DNA]</scope>
    <source>
        <strain evidence="1 2">DSM 17905</strain>
    </source>
</reference>
<dbReference type="EMBL" id="QTUB01000001">
    <property type="protein sequence ID" value="REF27246.1"/>
    <property type="molecule type" value="Genomic_DNA"/>
</dbReference>
<evidence type="ECO:0000313" key="2">
    <source>
        <dbReference type="Proteomes" id="UP000256294"/>
    </source>
</evidence>
<name>A0A3D9UD97_9GAMM</name>
<organism evidence="1 2">
    <name type="scientific">Xenorhabdus cabanillasii</name>
    <dbReference type="NCBI Taxonomy" id="351673"/>
    <lineage>
        <taxon>Bacteria</taxon>
        <taxon>Pseudomonadati</taxon>
        <taxon>Pseudomonadota</taxon>
        <taxon>Gammaproteobacteria</taxon>
        <taxon>Enterobacterales</taxon>
        <taxon>Morganellaceae</taxon>
        <taxon>Xenorhabdus</taxon>
    </lineage>
</organism>
<protein>
    <submittedName>
        <fullName evidence="1">Phage tail assembly chaperone</fullName>
    </submittedName>
</protein>
<dbReference type="Pfam" id="PF16462">
    <property type="entry name" value="Phage_TAC_14"/>
    <property type="match status" value="1"/>
</dbReference>
<proteinExistence type="predicted"/>
<comment type="caution">
    <text evidence="1">The sequence shown here is derived from an EMBL/GenBank/DDBJ whole genome shotgun (WGS) entry which is preliminary data.</text>
</comment>
<accession>A0A3D9UD97</accession>
<dbReference type="RefSeq" id="WP_244922706.1">
    <property type="nucleotide sequence ID" value="NZ_QTUB01000001.1"/>
</dbReference>
<keyword evidence="2" id="KW-1185">Reference proteome</keyword>
<dbReference type="InterPro" id="IPR024410">
    <property type="entry name" value="Phage_TAC_12"/>
</dbReference>
<dbReference type="AlphaFoldDB" id="A0A3D9UD97"/>
<gene>
    <name evidence="1" type="ORF">BDD26_2003</name>
</gene>
<evidence type="ECO:0000313" key="1">
    <source>
        <dbReference type="EMBL" id="REF27246.1"/>
    </source>
</evidence>